<protein>
    <recommendedName>
        <fullName evidence="1">Schlafen AlbA-2 domain-containing protein</fullName>
    </recommendedName>
</protein>
<dbReference type="Gene3D" id="1.10.10.10">
    <property type="entry name" value="Winged helix-like DNA-binding domain superfamily/Winged helix DNA-binding domain"/>
    <property type="match status" value="1"/>
</dbReference>
<evidence type="ECO:0000259" key="1">
    <source>
        <dbReference type="Pfam" id="PF04326"/>
    </source>
</evidence>
<dbReference type="EMBL" id="VSSQ01007375">
    <property type="protein sequence ID" value="MPM35720.1"/>
    <property type="molecule type" value="Genomic_DNA"/>
</dbReference>
<dbReference type="InterPro" id="IPR038475">
    <property type="entry name" value="RecG_C_sf"/>
</dbReference>
<dbReference type="Gene3D" id="3.30.950.30">
    <property type="entry name" value="Schlafen, AAA domain"/>
    <property type="match status" value="1"/>
</dbReference>
<reference evidence="2" key="1">
    <citation type="submission" date="2019-08" db="EMBL/GenBank/DDBJ databases">
        <authorList>
            <person name="Kucharzyk K."/>
            <person name="Murdoch R.W."/>
            <person name="Higgins S."/>
            <person name="Loffler F."/>
        </authorList>
    </citation>
    <scope>NUCLEOTIDE SEQUENCE</scope>
</reference>
<dbReference type="InterPro" id="IPR038461">
    <property type="entry name" value="Schlafen_AlbA_2_dom_sf"/>
</dbReference>
<dbReference type="Gene3D" id="3.30.565.60">
    <property type="match status" value="1"/>
</dbReference>
<gene>
    <name evidence="2" type="ORF">SDC9_82313</name>
</gene>
<organism evidence="2">
    <name type="scientific">bioreactor metagenome</name>
    <dbReference type="NCBI Taxonomy" id="1076179"/>
    <lineage>
        <taxon>unclassified sequences</taxon>
        <taxon>metagenomes</taxon>
        <taxon>ecological metagenomes</taxon>
    </lineage>
</organism>
<feature type="domain" description="Schlafen AlbA-2" evidence="1">
    <location>
        <begin position="5"/>
        <end position="121"/>
    </location>
</feature>
<comment type="caution">
    <text evidence="2">The sequence shown here is derived from an EMBL/GenBank/DDBJ whole genome shotgun (WGS) entry which is preliminary data.</text>
</comment>
<dbReference type="Pfam" id="PF13749">
    <property type="entry name" value="HATPase_c_4"/>
    <property type="match status" value="1"/>
</dbReference>
<evidence type="ECO:0000313" key="2">
    <source>
        <dbReference type="EMBL" id="MPM35720.1"/>
    </source>
</evidence>
<dbReference type="InterPro" id="IPR036388">
    <property type="entry name" value="WH-like_DNA-bd_sf"/>
</dbReference>
<dbReference type="PANTHER" id="PTHR30595:SF6">
    <property type="entry name" value="SCHLAFEN ALBA-2 DOMAIN-CONTAINING PROTEIN"/>
    <property type="match status" value="1"/>
</dbReference>
<dbReference type="AlphaFoldDB" id="A0A644Z4A3"/>
<proteinExistence type="predicted"/>
<sequence length="432" mass="48964">MQNFENLDVEYKEIYVPEIKKEVIAFANTEGGTLYIGIRRDGFVVGVEDADAVMLQVASALKDAIKPDIIPFVRIKAIQREEKIVVEIGVQVGTNRPYYLQEKGLKPSGVYVRRGSASQPLSDDGIREMIIQNSGRTYEDARSLNQELSFEYFQKEMVARSLESGTMQMRTLHMLGEDGLFTNLALLLSDQCEHTMKVAIFQGIDKTVFRDRKEFTGSLFKQLEDVYQFIDLNNRTKAIFSGLNRVDKRDYPEDAIREALLNSITHREYSFSGSTLINLYDDRIEFVSLGGLVPGLSMEAIFMGVSQSRNPHLAGILYRMRLIESYGTGIRKILRLYHDEMSKAKFETAEGAFRVTLFNRNATYSPETQPAAQNEKDIIFEYALEQGGITRKEAEELIGAGTTKAFRLLKELCSEGKMYTEGNGKQSKYIPN</sequence>
<accession>A0A644Z4A3</accession>
<dbReference type="Pfam" id="PF04326">
    <property type="entry name" value="SLFN_AlbA_2"/>
    <property type="match status" value="1"/>
</dbReference>
<name>A0A644Z4A3_9ZZZZ</name>
<dbReference type="InterPro" id="IPR007421">
    <property type="entry name" value="Schlafen_AlbA_2_dom"/>
</dbReference>
<dbReference type="PANTHER" id="PTHR30595">
    <property type="entry name" value="GLPR-RELATED TRANSCRIPTIONAL REPRESSOR"/>
    <property type="match status" value="1"/>
</dbReference>